<dbReference type="InterPro" id="IPR050956">
    <property type="entry name" value="2C_system_His_kinase"/>
</dbReference>
<dbReference type="KEGG" id="tet:TTHERM_00070930"/>
<dbReference type="InterPro" id="IPR001789">
    <property type="entry name" value="Sig_transdc_resp-reg_receiver"/>
</dbReference>
<dbReference type="EMBL" id="GG662853">
    <property type="protein sequence ID" value="EAR87586.2"/>
    <property type="molecule type" value="Genomic_DNA"/>
</dbReference>
<dbReference type="OrthoDB" id="60033at2759"/>
<dbReference type="InterPro" id="IPR003661">
    <property type="entry name" value="HisK_dim/P_dom"/>
</dbReference>
<dbReference type="InterPro" id="IPR005467">
    <property type="entry name" value="His_kinase_dom"/>
</dbReference>
<dbReference type="SUPFAM" id="SSF55874">
    <property type="entry name" value="ATPase domain of HSP90 chaperone/DNA topoisomerase II/histidine kinase"/>
    <property type="match status" value="1"/>
</dbReference>
<feature type="domain" description="Response regulatory" evidence="5">
    <location>
        <begin position="850"/>
        <end position="969"/>
    </location>
</feature>
<dbReference type="CDD" id="cd00082">
    <property type="entry name" value="HisKA"/>
    <property type="match status" value="1"/>
</dbReference>
<evidence type="ECO:0000259" key="5">
    <source>
        <dbReference type="PROSITE" id="PS50110"/>
    </source>
</evidence>
<organism evidence="6 7">
    <name type="scientific">Tetrahymena thermophila (strain SB210)</name>
    <dbReference type="NCBI Taxonomy" id="312017"/>
    <lineage>
        <taxon>Eukaryota</taxon>
        <taxon>Sar</taxon>
        <taxon>Alveolata</taxon>
        <taxon>Ciliophora</taxon>
        <taxon>Intramacronucleata</taxon>
        <taxon>Oligohymenophorea</taxon>
        <taxon>Hymenostomatida</taxon>
        <taxon>Tetrahymenina</taxon>
        <taxon>Tetrahymenidae</taxon>
        <taxon>Tetrahymena</taxon>
    </lineage>
</organism>
<dbReference type="PROSITE" id="PS50109">
    <property type="entry name" value="HIS_KIN"/>
    <property type="match status" value="1"/>
</dbReference>
<keyword evidence="7" id="KW-1185">Reference proteome</keyword>
<dbReference type="SUPFAM" id="SSF52172">
    <property type="entry name" value="CheY-like"/>
    <property type="match status" value="1"/>
</dbReference>
<dbReference type="PRINTS" id="PR00344">
    <property type="entry name" value="BCTRLSENSOR"/>
</dbReference>
<dbReference type="InterPro" id="IPR036097">
    <property type="entry name" value="HisK_dim/P_sf"/>
</dbReference>
<evidence type="ECO:0000256" key="2">
    <source>
        <dbReference type="PROSITE-ProRule" id="PRU00169"/>
    </source>
</evidence>
<dbReference type="GeneID" id="7832599"/>
<keyword evidence="6" id="KW-0418">Kinase</keyword>
<evidence type="ECO:0000313" key="7">
    <source>
        <dbReference type="Proteomes" id="UP000009168"/>
    </source>
</evidence>
<feature type="transmembrane region" description="Helical" evidence="3">
    <location>
        <begin position="66"/>
        <end position="83"/>
    </location>
</feature>
<dbReference type="PANTHER" id="PTHR43719:SF28">
    <property type="entry name" value="PEROXIDE STRESS-ACTIVATED HISTIDINE KINASE MAK1-RELATED"/>
    <property type="match status" value="1"/>
</dbReference>
<sequence length="980" mass="114621">MDSNKNQESQLSSFYLTIKEKIIADLFQNSQNIFQQKILNYFCIVQILVGISFLISNALILKNVQQFLVMSILMLCTIFICVIKKKYFKQAYQGMCFILLIQMALIMYNLYVKKEDEVQQNVFIWRLYTCCLCIITRFYQSWVSKAMIIGFCTIIFQIHYHDIYYLPYIFIIAFLEFQIIFIQYYDEKQRKNQFVMNYNQLNKFSIQQQIIDLLIPSSMIIFTPPYSFEKVNQNYQSSNNKTCQYPTSKTVVSEQKNQPQQKIIYKWDDVIINHFNNKTKELFEINDEFQLKQKLNQMVSNDCQGQNIIQMNSTLQPQVQIAENQITILQDILQENFQAGQQIYDKNNENSLDFSKASNVELKILSIKESRKCFSLKDQFYIAKYASCIWQGKFAILVLLSNDSIERRNQQLERLNEYKDKLLATVSHDLKTPLNSIISITDYLQNDLTQSTCSTISEEQNSPKNFAQNQFNFSSVQDSSLGNQFNHFKSQSQTNQLYPLKKKNLKQFKNEDQQYSNKINVSHSKLLKIIYTNSMMLLQMINDILDYSQLNKSANSIKLNIQKFNLIELVLEVFDIFQIQAQAKNIQLICTNSQNENQVIIQTDRNRLKQILMNFISNSLKFTLEGFIKINIEQFEESQNKIGISVEDSGVGMNTTIQKNLFKEFGTFNQYNLNSNGIGLGLIICKKFIEIMSNYSQIQVKSEEGKGTTFYFELNKYIKQQVVKNNQIIENQDPSNTLCESNKNVFHNQTSYSTPESNYLKSESNYVFIDSQENLNKLFKLSKHTSDQNNQEGIQIFLENHNQYLDEQSALEYNQLRRVIQGNTKKASLFFQENNEKIQIQNLNIKKMIKMILIDDSQFNILSLKVNLREFSNEIEIDEFVDPTKALNAIKNDSYDAILTDIQMPIISGIQLVQLVRNMEKSISQPEIILISAGSESYYIKEMENLNILSYIQKPITDKINFKNQINQLIQKIKSKNKQA</sequence>
<dbReference type="InterPro" id="IPR003594">
    <property type="entry name" value="HATPase_dom"/>
</dbReference>
<dbReference type="SMART" id="SM00388">
    <property type="entry name" value="HisKA"/>
    <property type="match status" value="1"/>
</dbReference>
<feature type="transmembrane region" description="Helical" evidence="3">
    <location>
        <begin position="95"/>
        <end position="112"/>
    </location>
</feature>
<dbReference type="InterPro" id="IPR036890">
    <property type="entry name" value="HATPase_C_sf"/>
</dbReference>
<dbReference type="eggNOG" id="KOG0519">
    <property type="taxonomic scope" value="Eukaryota"/>
</dbReference>
<feature type="modified residue" description="4-aspartylphosphate" evidence="2">
    <location>
        <position position="901"/>
    </location>
</feature>
<dbReference type="RefSeq" id="XP_001007831.2">
    <property type="nucleotide sequence ID" value="XM_001007831.2"/>
</dbReference>
<dbReference type="Proteomes" id="UP000009168">
    <property type="component" value="Unassembled WGS sequence"/>
</dbReference>
<dbReference type="AlphaFoldDB" id="I7M0H5"/>
<dbReference type="PROSITE" id="PS50110">
    <property type="entry name" value="RESPONSE_REGULATORY"/>
    <property type="match status" value="1"/>
</dbReference>
<feature type="domain" description="Histidine kinase" evidence="4">
    <location>
        <begin position="425"/>
        <end position="718"/>
    </location>
</feature>
<gene>
    <name evidence="6" type="ORF">TTHERM_00070930</name>
</gene>
<dbReference type="Gene3D" id="3.40.50.2300">
    <property type="match status" value="1"/>
</dbReference>
<evidence type="ECO:0000256" key="1">
    <source>
        <dbReference type="ARBA" id="ARBA00022553"/>
    </source>
</evidence>
<feature type="transmembrane region" description="Helical" evidence="3">
    <location>
        <begin position="38"/>
        <end position="60"/>
    </location>
</feature>
<dbReference type="Gene3D" id="1.10.287.130">
    <property type="match status" value="1"/>
</dbReference>
<keyword evidence="3" id="KW-0472">Membrane</keyword>
<feature type="transmembrane region" description="Helical" evidence="3">
    <location>
        <begin position="118"/>
        <end position="135"/>
    </location>
</feature>
<dbReference type="InParanoid" id="I7M0H5"/>
<dbReference type="SMART" id="SM00387">
    <property type="entry name" value="HATPase_c"/>
    <property type="match status" value="1"/>
</dbReference>
<dbReference type="CDD" id="cd00156">
    <property type="entry name" value="REC"/>
    <property type="match status" value="1"/>
</dbReference>
<dbReference type="PANTHER" id="PTHR43719">
    <property type="entry name" value="TWO-COMPONENT HISTIDINE KINASE"/>
    <property type="match status" value="1"/>
</dbReference>
<keyword evidence="3" id="KW-0812">Transmembrane</keyword>
<feature type="transmembrane region" description="Helical" evidence="3">
    <location>
        <begin position="166"/>
        <end position="185"/>
    </location>
</feature>
<evidence type="ECO:0000256" key="3">
    <source>
        <dbReference type="SAM" id="Phobius"/>
    </source>
</evidence>
<evidence type="ECO:0000259" key="4">
    <source>
        <dbReference type="PROSITE" id="PS50109"/>
    </source>
</evidence>
<dbReference type="STRING" id="312017.I7M0H5"/>
<dbReference type="Pfam" id="PF02518">
    <property type="entry name" value="HATPase_c"/>
    <property type="match status" value="1"/>
</dbReference>
<keyword evidence="1 2" id="KW-0597">Phosphoprotein</keyword>
<dbReference type="Pfam" id="PF00072">
    <property type="entry name" value="Response_reg"/>
    <property type="match status" value="1"/>
</dbReference>
<keyword evidence="6" id="KW-0808">Transferase</keyword>
<reference evidence="7" key="1">
    <citation type="journal article" date="2006" name="PLoS Biol.">
        <title>Macronuclear genome sequence of the ciliate Tetrahymena thermophila, a model eukaryote.</title>
        <authorList>
            <person name="Eisen J.A."/>
            <person name="Coyne R.S."/>
            <person name="Wu M."/>
            <person name="Wu D."/>
            <person name="Thiagarajan M."/>
            <person name="Wortman J.R."/>
            <person name="Badger J.H."/>
            <person name="Ren Q."/>
            <person name="Amedeo P."/>
            <person name="Jones K.M."/>
            <person name="Tallon L.J."/>
            <person name="Delcher A.L."/>
            <person name="Salzberg S.L."/>
            <person name="Silva J.C."/>
            <person name="Haas B.J."/>
            <person name="Majoros W.H."/>
            <person name="Farzad M."/>
            <person name="Carlton J.M."/>
            <person name="Smith R.K. Jr."/>
            <person name="Garg J."/>
            <person name="Pearlman R.E."/>
            <person name="Karrer K.M."/>
            <person name="Sun L."/>
            <person name="Manning G."/>
            <person name="Elde N.C."/>
            <person name="Turkewitz A.P."/>
            <person name="Asai D.J."/>
            <person name="Wilkes D.E."/>
            <person name="Wang Y."/>
            <person name="Cai H."/>
            <person name="Collins K."/>
            <person name="Stewart B.A."/>
            <person name="Lee S.R."/>
            <person name="Wilamowska K."/>
            <person name="Weinberg Z."/>
            <person name="Ruzzo W.L."/>
            <person name="Wloga D."/>
            <person name="Gaertig J."/>
            <person name="Frankel J."/>
            <person name="Tsao C.-C."/>
            <person name="Gorovsky M.A."/>
            <person name="Keeling P.J."/>
            <person name="Waller R.F."/>
            <person name="Patron N.J."/>
            <person name="Cherry J.M."/>
            <person name="Stover N.A."/>
            <person name="Krieger C.J."/>
            <person name="del Toro C."/>
            <person name="Ryder H.F."/>
            <person name="Williamson S.C."/>
            <person name="Barbeau R.A."/>
            <person name="Hamilton E.P."/>
            <person name="Orias E."/>
        </authorList>
    </citation>
    <scope>NUCLEOTIDE SEQUENCE [LARGE SCALE GENOMIC DNA]</scope>
    <source>
        <strain evidence="7">SB210</strain>
    </source>
</reference>
<evidence type="ECO:0000313" key="6">
    <source>
        <dbReference type="EMBL" id="EAR87586.2"/>
    </source>
</evidence>
<proteinExistence type="predicted"/>
<dbReference type="InterPro" id="IPR011006">
    <property type="entry name" value="CheY-like_superfamily"/>
</dbReference>
<name>I7M0H5_TETTS</name>
<dbReference type="SMART" id="SM00448">
    <property type="entry name" value="REC"/>
    <property type="match status" value="1"/>
</dbReference>
<dbReference type="Gene3D" id="3.30.565.10">
    <property type="entry name" value="Histidine kinase-like ATPase, C-terminal domain"/>
    <property type="match status" value="1"/>
</dbReference>
<dbReference type="SUPFAM" id="SSF47384">
    <property type="entry name" value="Homodimeric domain of signal transducing histidine kinase"/>
    <property type="match status" value="1"/>
</dbReference>
<accession>I7M0H5</accession>
<dbReference type="InterPro" id="IPR004358">
    <property type="entry name" value="Sig_transdc_His_kin-like_C"/>
</dbReference>
<protein>
    <submittedName>
        <fullName evidence="6">ATPase, histidine kinase-, DNA gyrase B</fullName>
    </submittedName>
</protein>
<keyword evidence="3" id="KW-1133">Transmembrane helix</keyword>
<dbReference type="GO" id="GO:0000155">
    <property type="term" value="F:phosphorelay sensor kinase activity"/>
    <property type="evidence" value="ECO:0007669"/>
    <property type="project" value="InterPro"/>
</dbReference>